<dbReference type="InterPro" id="IPR011990">
    <property type="entry name" value="TPR-like_helical_dom_sf"/>
</dbReference>
<keyword evidence="3" id="KW-1185">Reference proteome</keyword>
<dbReference type="STRING" id="1173022.Cri9333_1787"/>
<dbReference type="Gene3D" id="1.25.40.10">
    <property type="entry name" value="Tetratricopeptide repeat domain"/>
    <property type="match status" value="1"/>
</dbReference>
<dbReference type="OrthoDB" id="427425at2"/>
<feature type="chain" id="PRO_5003937250" description="Tetratricopeptide TPR_1 repeat-containing protein" evidence="1">
    <location>
        <begin position="26"/>
        <end position="127"/>
    </location>
</feature>
<dbReference type="SUPFAM" id="SSF48452">
    <property type="entry name" value="TPR-like"/>
    <property type="match status" value="1"/>
</dbReference>
<dbReference type="EMBL" id="CP003620">
    <property type="protein sequence ID" value="AFZ12672.1"/>
    <property type="molecule type" value="Genomic_DNA"/>
</dbReference>
<evidence type="ECO:0000256" key="1">
    <source>
        <dbReference type="SAM" id="SignalP"/>
    </source>
</evidence>
<dbReference type="AlphaFoldDB" id="K9VYU9"/>
<evidence type="ECO:0000313" key="3">
    <source>
        <dbReference type="Proteomes" id="UP000010472"/>
    </source>
</evidence>
<evidence type="ECO:0000313" key="2">
    <source>
        <dbReference type="EMBL" id="AFZ12672.1"/>
    </source>
</evidence>
<reference evidence="2 3" key="1">
    <citation type="submission" date="2012-06" db="EMBL/GenBank/DDBJ databases">
        <title>Finished chromosome of genome of Crinalium epipsammum PCC 9333.</title>
        <authorList>
            <consortium name="US DOE Joint Genome Institute"/>
            <person name="Gugger M."/>
            <person name="Coursin T."/>
            <person name="Rippka R."/>
            <person name="Tandeau De Marsac N."/>
            <person name="Huntemann M."/>
            <person name="Wei C.-L."/>
            <person name="Han J."/>
            <person name="Detter J.C."/>
            <person name="Han C."/>
            <person name="Tapia R."/>
            <person name="Davenport K."/>
            <person name="Daligault H."/>
            <person name="Erkkila T."/>
            <person name="Gu W."/>
            <person name="Munk A.C.C."/>
            <person name="Teshima H."/>
            <person name="Xu Y."/>
            <person name="Chain P."/>
            <person name="Chen A."/>
            <person name="Krypides N."/>
            <person name="Mavromatis K."/>
            <person name="Markowitz V."/>
            <person name="Szeto E."/>
            <person name="Ivanova N."/>
            <person name="Mikhailova N."/>
            <person name="Ovchinnikova G."/>
            <person name="Pagani I."/>
            <person name="Pati A."/>
            <person name="Goodwin L."/>
            <person name="Peters L."/>
            <person name="Pitluck S."/>
            <person name="Woyke T."/>
            <person name="Kerfeld C."/>
        </authorList>
    </citation>
    <scope>NUCLEOTIDE SEQUENCE [LARGE SCALE GENOMIC DNA]</scope>
    <source>
        <strain evidence="2 3">PCC 9333</strain>
    </source>
</reference>
<keyword evidence="1" id="KW-0732">Signal</keyword>
<dbReference type="HOGENOM" id="CLU_127050_0_0_3"/>
<dbReference type="KEGG" id="cep:Cri9333_1787"/>
<accession>K9VYU9</accession>
<organism evidence="2 3">
    <name type="scientific">Crinalium epipsammum PCC 9333</name>
    <dbReference type="NCBI Taxonomy" id="1173022"/>
    <lineage>
        <taxon>Bacteria</taxon>
        <taxon>Bacillati</taxon>
        <taxon>Cyanobacteriota</taxon>
        <taxon>Cyanophyceae</taxon>
        <taxon>Gomontiellales</taxon>
        <taxon>Gomontiellaceae</taxon>
        <taxon>Crinalium</taxon>
    </lineage>
</organism>
<dbReference type="RefSeq" id="WP_015202790.1">
    <property type="nucleotide sequence ID" value="NC_019753.1"/>
</dbReference>
<feature type="signal peptide" evidence="1">
    <location>
        <begin position="1"/>
        <end position="25"/>
    </location>
</feature>
<name>K9VYU9_9CYAN</name>
<protein>
    <recommendedName>
        <fullName evidence="4">Tetratricopeptide TPR_1 repeat-containing protein</fullName>
    </recommendedName>
</protein>
<proteinExistence type="predicted"/>
<dbReference type="Proteomes" id="UP000010472">
    <property type="component" value="Chromosome"/>
</dbReference>
<gene>
    <name evidence="2" type="ORF">Cri9333_1787</name>
</gene>
<sequence>MLNENLKKPLLIVSAIAFMGSTAFGTAAMFQEGLNAPKEDTKTATAPSQDSQIKAQVSGYEQVLKREPDNQVALQGLVQGKLALNDFKGAIAPMEKLVKLNPDRPDYKQLLAALKQKDAPSKSKVNK</sequence>
<dbReference type="eggNOG" id="COG4783">
    <property type="taxonomic scope" value="Bacteria"/>
</dbReference>
<evidence type="ECO:0008006" key="4">
    <source>
        <dbReference type="Google" id="ProtNLM"/>
    </source>
</evidence>
<dbReference type="Pfam" id="PF14559">
    <property type="entry name" value="TPR_19"/>
    <property type="match status" value="1"/>
</dbReference>